<keyword evidence="3" id="KW-0615">Plasmid copy control</keyword>
<name>B2VB38_ERWT9</name>
<comment type="similarity">
    <text evidence="2">Belongs to the IncFII RepA family.</text>
</comment>
<dbReference type="HOGENOM" id="CLU_932976_0_0_6"/>
<protein>
    <submittedName>
        <fullName evidence="5">Replication protein</fullName>
    </submittedName>
</protein>
<dbReference type="RefSeq" id="WP_012443491.1">
    <property type="nucleotide sequence ID" value="NC_010699.1"/>
</dbReference>
<dbReference type="GO" id="GO:0006260">
    <property type="term" value="P:DNA replication"/>
    <property type="evidence" value="ECO:0007669"/>
    <property type="project" value="UniProtKB-KW"/>
</dbReference>
<keyword evidence="5" id="KW-0614">Plasmid</keyword>
<comment type="function">
    <text evidence="1">This protein is essential for plasmid replication; it is involved in copy control functions.</text>
</comment>
<evidence type="ECO:0000256" key="1">
    <source>
        <dbReference type="ARBA" id="ARBA00002740"/>
    </source>
</evidence>
<dbReference type="GO" id="GO:0006276">
    <property type="term" value="P:plasmid maintenance"/>
    <property type="evidence" value="ECO:0007669"/>
    <property type="project" value="UniProtKB-KW"/>
</dbReference>
<organism evidence="5 6">
    <name type="scientific">Erwinia tasmaniensis (strain DSM 17950 / CFBP 7177 / CIP 109463 / NCPPB 4357 / Et1/99)</name>
    <dbReference type="NCBI Taxonomy" id="465817"/>
    <lineage>
        <taxon>Bacteria</taxon>
        <taxon>Pseudomonadati</taxon>
        <taxon>Pseudomonadota</taxon>
        <taxon>Gammaproteobacteria</taxon>
        <taxon>Enterobacterales</taxon>
        <taxon>Erwiniaceae</taxon>
        <taxon>Erwinia</taxon>
    </lineage>
</organism>
<evidence type="ECO:0000256" key="4">
    <source>
        <dbReference type="ARBA" id="ARBA00022705"/>
    </source>
</evidence>
<dbReference type="OrthoDB" id="6481003at2"/>
<reference evidence="5 6" key="1">
    <citation type="journal article" date="2008" name="Environ. Microbiol.">
        <title>The genome of Erwinia tasmaniensis strain Et1/99, a non-pathogenic bacterium in the genus Erwinia.</title>
        <authorList>
            <person name="Kube M."/>
            <person name="Migdoll A.M."/>
            <person name="Mueller I."/>
            <person name="Kuhl H."/>
            <person name="Beck A."/>
            <person name="Reinhardt R."/>
            <person name="Geider K."/>
        </authorList>
    </citation>
    <scope>NUCLEOTIDE SEQUENCE [LARGE SCALE GENOMIC DNA]</scope>
    <source>
        <strain evidence="6">DSM 17950 / CFBP 7177 / CIP 109463 / NCPPB 4357 / Et1/99</strain>
        <plasmid evidence="6">pET45</plasmid>
    </source>
</reference>
<evidence type="ECO:0000256" key="3">
    <source>
        <dbReference type="ARBA" id="ARBA00022689"/>
    </source>
</evidence>
<keyword evidence="4" id="KW-0235">DNA replication</keyword>
<dbReference type="EMBL" id="CU468132">
    <property type="protein sequence ID" value="CAO94974.1"/>
    <property type="molecule type" value="Genomic_DNA"/>
</dbReference>
<dbReference type="Proteomes" id="UP000001726">
    <property type="component" value="Plasmid pET45"/>
</dbReference>
<gene>
    <name evidence="5" type="primary">repA</name>
    <name evidence="5" type="ordered locus">ETA_pET450300</name>
</gene>
<evidence type="ECO:0000313" key="6">
    <source>
        <dbReference type="Proteomes" id="UP000001726"/>
    </source>
</evidence>
<dbReference type="NCBIfam" id="NF040977">
    <property type="entry name" value="RepA_IncFII_LM"/>
    <property type="match status" value="1"/>
</dbReference>
<dbReference type="AlphaFoldDB" id="B2VB38"/>
<proteinExistence type="inferred from homology"/>
<geneLocation type="plasmid" evidence="5 6">
    <name>pET45</name>
</geneLocation>
<accession>B2VB38</accession>
<evidence type="ECO:0000313" key="5">
    <source>
        <dbReference type="EMBL" id="CAO94974.1"/>
    </source>
</evidence>
<keyword evidence="6" id="KW-1185">Reference proteome</keyword>
<dbReference type="KEGG" id="eta:ETA_pET450300"/>
<sequence>MTTESPKKSLKSAGCHCPTPAYRRPQKFAALRGEHGRLYNLWTRQVPNAAPGVREASRNFSDSAFFRIDVPSMPCRARAPRQESRRLTDAVMQLMLSTVNIATDVVPLCLQEIAKQVSVRDAQGNITHVVTPCRISRKMKELCNLGLIAMSNAVVDRIDRINLTQYVRVTPLFWRLAGASEDALLRQKLARRKKDFPHFSDHASNSAVEHMRYEYVASLRERVILSRIDRHQPAFLARLLRASASQADRVDALYRAVMARMYDLKFFASRQRIIPAADRLIARVMARLPHTIPIPLSD</sequence>
<evidence type="ECO:0000256" key="2">
    <source>
        <dbReference type="ARBA" id="ARBA00008256"/>
    </source>
</evidence>
<dbReference type="InterPro" id="IPR003446">
    <property type="entry name" value="Plasmid_replication_init_RepA"/>
</dbReference>